<sequence length="444" mass="49507">MGGTRWLMMLCLTASVALTSARPDGDVVKAEVEPEAESEASPTQDKEDDKVSYQGAQVIQIDTQTAKDVLDSILEKGEIEEWGRNKTHVDLYLPSKSTGSIKSLLMSKNISYSVMIEDVQRAIDVENVVETEAEDEFAGRKGHKMNWKSYHSLSDIYGYLDYLADTYPSQVKVGSVGKSAEGRPIKYIVISSGNPGAKRFWIDGGIHAREWISPATVTYIISELVENRDSYKDFASDIDFYVVPVINPDGYEYTRSSQRLWRKNRSKGNYFCPGVDLNRNWGYNWGGLGTSNENCREIYRGTGPFSEPETRAVSNFILQNKDNMKGFITFHSYGQYILLPYGHNYNSYPPDFKEMERIGRKAALAIKSVSGATYQVGNSAKLLYPASGGSDDWAKGIAGIKYAYTIELRDQGTYGFTLPAHYIIPTAQEAMAAVKTVARAVQES</sequence>
<dbReference type="Pfam" id="PF00246">
    <property type="entry name" value="Peptidase_M14"/>
    <property type="match status" value="1"/>
</dbReference>
<dbReference type="InterPro" id="IPR057246">
    <property type="entry name" value="CARBOXYPEPT_ZN_1"/>
</dbReference>
<dbReference type="GO" id="GO:0006508">
    <property type="term" value="P:proteolysis"/>
    <property type="evidence" value="ECO:0007669"/>
    <property type="project" value="UniProtKB-KW"/>
</dbReference>
<evidence type="ECO:0000256" key="11">
    <source>
        <dbReference type="ARBA" id="ARBA00023049"/>
    </source>
</evidence>
<comment type="function">
    <text evidence="13">Involved in the digestion of the blood meal.</text>
</comment>
<evidence type="ECO:0000256" key="7">
    <source>
        <dbReference type="ARBA" id="ARBA00022723"/>
    </source>
</evidence>
<dbReference type="GO" id="GO:0005615">
    <property type="term" value="C:extracellular space"/>
    <property type="evidence" value="ECO:0007669"/>
    <property type="project" value="TreeGrafter"/>
</dbReference>
<dbReference type="Proteomes" id="UP000479000">
    <property type="component" value="Unassembled WGS sequence"/>
</dbReference>
<dbReference type="Gene3D" id="3.40.630.10">
    <property type="entry name" value="Zn peptidases"/>
    <property type="match status" value="1"/>
</dbReference>
<keyword evidence="16" id="KW-1185">Reference proteome</keyword>
<dbReference type="InterPro" id="IPR003146">
    <property type="entry name" value="M14A_act_pep"/>
</dbReference>
<comment type="similarity">
    <text evidence="3 14">Belongs to the peptidase M14 family.</text>
</comment>
<dbReference type="PANTHER" id="PTHR11705:SF91">
    <property type="entry name" value="FI01817P-RELATED"/>
    <property type="match status" value="1"/>
</dbReference>
<evidence type="ECO:0000256" key="6">
    <source>
        <dbReference type="ARBA" id="ARBA00022670"/>
    </source>
</evidence>
<evidence type="ECO:0000256" key="8">
    <source>
        <dbReference type="ARBA" id="ARBA00022729"/>
    </source>
</evidence>
<evidence type="ECO:0000313" key="15">
    <source>
        <dbReference type="EMBL" id="CAB0014753.1"/>
    </source>
</evidence>
<dbReference type="GO" id="GO:0004181">
    <property type="term" value="F:metallocarboxypeptidase activity"/>
    <property type="evidence" value="ECO:0007669"/>
    <property type="project" value="InterPro"/>
</dbReference>
<dbReference type="PANTHER" id="PTHR11705">
    <property type="entry name" value="PROTEASE FAMILY M14 CARBOXYPEPTIDASE A,B"/>
    <property type="match status" value="1"/>
</dbReference>
<dbReference type="PROSITE" id="PS00132">
    <property type="entry name" value="CARBOXYPEPT_ZN_1"/>
    <property type="match status" value="1"/>
</dbReference>
<dbReference type="EMBL" id="CADCXU010028207">
    <property type="protein sequence ID" value="CAB0014753.1"/>
    <property type="molecule type" value="Genomic_DNA"/>
</dbReference>
<keyword evidence="12" id="KW-1015">Disulfide bond</keyword>
<keyword evidence="11" id="KW-0482">Metalloprotease</keyword>
<evidence type="ECO:0000256" key="10">
    <source>
        <dbReference type="ARBA" id="ARBA00022833"/>
    </source>
</evidence>
<dbReference type="GO" id="GO:0008270">
    <property type="term" value="F:zinc ion binding"/>
    <property type="evidence" value="ECO:0007669"/>
    <property type="project" value="InterPro"/>
</dbReference>
<feature type="active site" description="Proton donor/acceptor" evidence="14">
    <location>
        <position position="407"/>
    </location>
</feature>
<dbReference type="InterPro" id="IPR036990">
    <property type="entry name" value="M14A-like_propep"/>
</dbReference>
<evidence type="ECO:0000256" key="13">
    <source>
        <dbReference type="ARBA" id="ARBA00057299"/>
    </source>
</evidence>
<protein>
    <submittedName>
        <fullName evidence="15">Uncharacterized protein</fullName>
    </submittedName>
</protein>
<dbReference type="Gene3D" id="3.30.70.340">
    <property type="entry name" value="Metallocarboxypeptidase-like"/>
    <property type="match status" value="1"/>
</dbReference>
<dbReference type="CDD" id="cd03860">
    <property type="entry name" value="M14_CP_A-B_like"/>
    <property type="match status" value="1"/>
</dbReference>
<keyword evidence="7" id="KW-0479">Metal-binding</keyword>
<evidence type="ECO:0000256" key="4">
    <source>
        <dbReference type="ARBA" id="ARBA00022525"/>
    </source>
</evidence>
<dbReference type="FunFam" id="3.40.630.10:FF:000040">
    <property type="entry name" value="zinc carboxypeptidase"/>
    <property type="match status" value="1"/>
</dbReference>
<dbReference type="SUPFAM" id="SSF53187">
    <property type="entry name" value="Zn-dependent exopeptidases"/>
    <property type="match status" value="1"/>
</dbReference>
<accession>A0A6H5HFR3</accession>
<dbReference type="OrthoDB" id="3626597at2759"/>
<evidence type="ECO:0000256" key="3">
    <source>
        <dbReference type="ARBA" id="ARBA00005988"/>
    </source>
</evidence>
<comment type="subcellular location">
    <subcellularLocation>
        <location evidence="2">Secreted</location>
    </subcellularLocation>
</comment>
<proteinExistence type="inferred from homology"/>
<keyword evidence="8" id="KW-0732">Signal</keyword>
<keyword evidence="10" id="KW-0862">Zinc</keyword>
<dbReference type="InterPro" id="IPR000834">
    <property type="entry name" value="Peptidase_M14"/>
</dbReference>
<dbReference type="SMART" id="SM00631">
    <property type="entry name" value="Zn_pept"/>
    <property type="match status" value="1"/>
</dbReference>
<keyword evidence="9" id="KW-0378">Hydrolase</keyword>
<dbReference type="PRINTS" id="PR00765">
    <property type="entry name" value="CRBOXYPTASEA"/>
</dbReference>
<evidence type="ECO:0000256" key="9">
    <source>
        <dbReference type="ARBA" id="ARBA00022801"/>
    </source>
</evidence>
<evidence type="ECO:0000256" key="2">
    <source>
        <dbReference type="ARBA" id="ARBA00004613"/>
    </source>
</evidence>
<name>A0A6H5HFR3_9HEMI</name>
<keyword evidence="5" id="KW-0121">Carboxypeptidase</keyword>
<dbReference type="PROSITE" id="PS52035">
    <property type="entry name" value="PEPTIDASE_M14"/>
    <property type="match status" value="1"/>
</dbReference>
<dbReference type="AlphaFoldDB" id="A0A6H5HFR3"/>
<keyword evidence="6" id="KW-0645">Protease</keyword>
<evidence type="ECO:0000256" key="5">
    <source>
        <dbReference type="ARBA" id="ARBA00022645"/>
    </source>
</evidence>
<evidence type="ECO:0000256" key="14">
    <source>
        <dbReference type="PROSITE-ProRule" id="PRU01379"/>
    </source>
</evidence>
<organism evidence="15 16">
    <name type="scientific">Nesidiocoris tenuis</name>
    <dbReference type="NCBI Taxonomy" id="355587"/>
    <lineage>
        <taxon>Eukaryota</taxon>
        <taxon>Metazoa</taxon>
        <taxon>Ecdysozoa</taxon>
        <taxon>Arthropoda</taxon>
        <taxon>Hexapoda</taxon>
        <taxon>Insecta</taxon>
        <taxon>Pterygota</taxon>
        <taxon>Neoptera</taxon>
        <taxon>Paraneoptera</taxon>
        <taxon>Hemiptera</taxon>
        <taxon>Heteroptera</taxon>
        <taxon>Panheteroptera</taxon>
        <taxon>Cimicomorpha</taxon>
        <taxon>Miridae</taxon>
        <taxon>Dicyphina</taxon>
        <taxon>Nesidiocoris</taxon>
    </lineage>
</organism>
<reference evidence="15 16" key="1">
    <citation type="submission" date="2020-02" db="EMBL/GenBank/DDBJ databases">
        <authorList>
            <person name="Ferguson B K."/>
        </authorList>
    </citation>
    <scope>NUCLEOTIDE SEQUENCE [LARGE SCALE GENOMIC DNA]</scope>
</reference>
<evidence type="ECO:0000313" key="16">
    <source>
        <dbReference type="Proteomes" id="UP000479000"/>
    </source>
</evidence>
<comment type="cofactor">
    <cofactor evidence="1">
        <name>Zn(2+)</name>
        <dbReference type="ChEBI" id="CHEBI:29105"/>
    </cofactor>
</comment>
<evidence type="ECO:0000256" key="1">
    <source>
        <dbReference type="ARBA" id="ARBA00001947"/>
    </source>
</evidence>
<gene>
    <name evidence="15" type="ORF">NTEN_LOCUS19162</name>
</gene>
<evidence type="ECO:0000256" key="12">
    <source>
        <dbReference type="ARBA" id="ARBA00023157"/>
    </source>
</evidence>
<dbReference type="SUPFAM" id="SSF54897">
    <property type="entry name" value="Protease propeptides/inhibitors"/>
    <property type="match status" value="1"/>
</dbReference>
<keyword evidence="4" id="KW-0964">Secreted</keyword>
<dbReference type="Pfam" id="PF02244">
    <property type="entry name" value="Propep_M14"/>
    <property type="match status" value="1"/>
</dbReference>